<feature type="DNA-binding region" description="H-T-H motif" evidence="2">
    <location>
        <begin position="31"/>
        <end position="50"/>
    </location>
</feature>
<dbReference type="Pfam" id="PF00440">
    <property type="entry name" value="TetR_N"/>
    <property type="match status" value="1"/>
</dbReference>
<feature type="domain" description="HTH tetR-type" evidence="3">
    <location>
        <begin position="8"/>
        <end position="68"/>
    </location>
</feature>
<dbReference type="EMBL" id="JACOPO010000006">
    <property type="protein sequence ID" value="MBC5723117.1"/>
    <property type="molecule type" value="Genomic_DNA"/>
</dbReference>
<dbReference type="InterPro" id="IPR036271">
    <property type="entry name" value="Tet_transcr_reg_TetR-rel_C_sf"/>
</dbReference>
<dbReference type="Proteomes" id="UP000628736">
    <property type="component" value="Unassembled WGS sequence"/>
</dbReference>
<evidence type="ECO:0000313" key="4">
    <source>
        <dbReference type="EMBL" id="MBC5723117.1"/>
    </source>
</evidence>
<protein>
    <submittedName>
        <fullName evidence="4">TetR/AcrR family transcriptional regulator</fullName>
    </submittedName>
</protein>
<evidence type="ECO:0000259" key="3">
    <source>
        <dbReference type="PROSITE" id="PS50977"/>
    </source>
</evidence>
<dbReference type="Gene3D" id="1.10.357.10">
    <property type="entry name" value="Tetracycline Repressor, domain 2"/>
    <property type="match status" value="1"/>
</dbReference>
<evidence type="ECO:0000256" key="1">
    <source>
        <dbReference type="ARBA" id="ARBA00023125"/>
    </source>
</evidence>
<dbReference type="AlphaFoldDB" id="A0A8J6J9Y8"/>
<evidence type="ECO:0000256" key="2">
    <source>
        <dbReference type="PROSITE-ProRule" id="PRU00335"/>
    </source>
</evidence>
<gene>
    <name evidence="4" type="ORF">H8S11_09850</name>
</gene>
<proteinExistence type="predicted"/>
<dbReference type="GO" id="GO:0003677">
    <property type="term" value="F:DNA binding"/>
    <property type="evidence" value="ECO:0007669"/>
    <property type="project" value="UniProtKB-UniRule"/>
</dbReference>
<dbReference type="Gene3D" id="1.10.10.60">
    <property type="entry name" value="Homeodomain-like"/>
    <property type="match status" value="1"/>
</dbReference>
<evidence type="ECO:0000313" key="5">
    <source>
        <dbReference type="Proteomes" id="UP000628736"/>
    </source>
</evidence>
<comment type="caution">
    <text evidence="4">The sequence shown here is derived from an EMBL/GenBank/DDBJ whole genome shotgun (WGS) entry which is preliminary data.</text>
</comment>
<reference evidence="4" key="1">
    <citation type="submission" date="2020-08" db="EMBL/GenBank/DDBJ databases">
        <title>Genome public.</title>
        <authorList>
            <person name="Liu C."/>
            <person name="Sun Q."/>
        </authorList>
    </citation>
    <scope>NUCLEOTIDE SEQUENCE</scope>
    <source>
        <strain evidence="4">NSJ-23</strain>
    </source>
</reference>
<dbReference type="PANTHER" id="PTHR30328:SF54">
    <property type="entry name" value="HTH-TYPE TRANSCRIPTIONAL REPRESSOR SCO4008"/>
    <property type="match status" value="1"/>
</dbReference>
<keyword evidence="5" id="KW-1185">Reference proteome</keyword>
<dbReference type="PRINTS" id="PR00455">
    <property type="entry name" value="HTHTETR"/>
</dbReference>
<dbReference type="InterPro" id="IPR009057">
    <property type="entry name" value="Homeodomain-like_sf"/>
</dbReference>
<keyword evidence="1 2" id="KW-0238">DNA-binding</keyword>
<dbReference type="GO" id="GO:0006355">
    <property type="term" value="P:regulation of DNA-templated transcription"/>
    <property type="evidence" value="ECO:0007669"/>
    <property type="project" value="UniProtKB-ARBA"/>
</dbReference>
<dbReference type="PANTHER" id="PTHR30328">
    <property type="entry name" value="TRANSCRIPTIONAL REPRESSOR"/>
    <property type="match status" value="1"/>
</dbReference>
<dbReference type="SUPFAM" id="SSF48498">
    <property type="entry name" value="Tetracyclin repressor-like, C-terminal domain"/>
    <property type="match status" value="1"/>
</dbReference>
<name>A0A8J6J9Y8_9FIRM</name>
<dbReference type="SUPFAM" id="SSF46689">
    <property type="entry name" value="Homeodomain-like"/>
    <property type="match status" value="1"/>
</dbReference>
<dbReference type="InterPro" id="IPR001647">
    <property type="entry name" value="HTH_TetR"/>
</dbReference>
<organism evidence="4 5">
    <name type="scientific">Flintibacter hominis</name>
    <dbReference type="NCBI Taxonomy" id="2763048"/>
    <lineage>
        <taxon>Bacteria</taxon>
        <taxon>Bacillati</taxon>
        <taxon>Bacillota</taxon>
        <taxon>Clostridia</taxon>
        <taxon>Eubacteriales</taxon>
        <taxon>Flintibacter</taxon>
    </lineage>
</organism>
<dbReference type="InterPro" id="IPR050109">
    <property type="entry name" value="HTH-type_TetR-like_transc_reg"/>
</dbReference>
<accession>A0A8J6J9Y8</accession>
<dbReference type="RefSeq" id="WP_186853003.1">
    <property type="nucleotide sequence ID" value="NZ_JACOPO010000006.1"/>
</dbReference>
<sequence>MTQKERQERSRREILRAAREEFGSHDYGQVTMESICSGHGISKGMMYHYYANKDELFLLCVQDTFLSLRAYVEREAEKLAGQKNFDAIKKYFMIREYFFQLEPKHKRVFENAMLRPPEQLREQIQILHRPLEEMNRRFLRVVVSGMRRRPELKEEQVNRYLESIVYTFSDMLLRGRTLEDIHAMLEATEELLDMILFGVFQQADAPSREQKTEQ</sequence>
<dbReference type="PROSITE" id="PS50977">
    <property type="entry name" value="HTH_TETR_2"/>
    <property type="match status" value="1"/>
</dbReference>